<evidence type="ECO:0000313" key="2">
    <source>
        <dbReference type="Proteomes" id="UP000321816"/>
    </source>
</evidence>
<accession>A0A5C7FPA6</accession>
<dbReference type="EMBL" id="CP144914">
    <property type="protein sequence ID" value="WWD81153.1"/>
    <property type="molecule type" value="Genomic_DNA"/>
</dbReference>
<dbReference type="RefSeq" id="WP_147803075.1">
    <property type="nucleotide sequence ID" value="NZ_CP144914.1"/>
</dbReference>
<name>A0A5C7FPA6_9BACI</name>
<evidence type="ECO:0000313" key="1">
    <source>
        <dbReference type="EMBL" id="WWD81153.1"/>
    </source>
</evidence>
<evidence type="ECO:0008006" key="3">
    <source>
        <dbReference type="Google" id="ProtNLM"/>
    </source>
</evidence>
<reference evidence="1 2" key="1">
    <citation type="submission" date="2024-01" db="EMBL/GenBank/DDBJ databases">
        <title>Complete Genome Sequence of Alkalicoccus halolimnae BZ-SZ-XJ29T, a Moderately Halophilic Bacterium Isolated from a Salt Lake.</title>
        <authorList>
            <person name="Zhao B."/>
        </authorList>
    </citation>
    <scope>NUCLEOTIDE SEQUENCE [LARGE SCALE GENOMIC DNA]</scope>
    <source>
        <strain evidence="1 2">BZ-SZ-XJ29</strain>
    </source>
</reference>
<dbReference type="KEGG" id="ahal:FTX54_006275"/>
<protein>
    <recommendedName>
        <fullName evidence="3">Type II secretion system protein</fullName>
    </recommendedName>
</protein>
<gene>
    <name evidence="1" type="ORF">FTX54_006275</name>
</gene>
<organism evidence="1 2">
    <name type="scientific">Alkalicoccus halolimnae</name>
    <dbReference type="NCBI Taxonomy" id="1667239"/>
    <lineage>
        <taxon>Bacteria</taxon>
        <taxon>Bacillati</taxon>
        <taxon>Bacillota</taxon>
        <taxon>Bacilli</taxon>
        <taxon>Bacillales</taxon>
        <taxon>Bacillaceae</taxon>
        <taxon>Alkalicoccus</taxon>
    </lineage>
</organism>
<sequence>MKYIKSDKGYALLLVLLTIVITGMLAVPIINNALNSASQASVLEEEIKVDELIDYGKKYFRQRVMIALEEKLSEREGESQAPPLTGSSLEEAIPERILLDHFSGFEESRDQVSIENIQISEEEQIVLTYFVSARSGSTEDNKSESLRLRRVENGDGGEPQGVYEVYLRNTNPQAFAANGTYYEDRINYDATSSRTVEGNQYYNSRLTLENNTGRIRVSGDFYAADEVRIRRNASLIVDGYFYLKQEGAVQSQNSTDSLIIVEKDFLAGEFDLQNQTRMCVKGSVYQVGEDNAINKKYAPAENALLQDTSDMLHRVSSCGENSISEWEQGKVNYAGEDFTARERSGTTWEISTLQDNQ</sequence>
<dbReference type="Proteomes" id="UP000321816">
    <property type="component" value="Chromosome"/>
</dbReference>
<keyword evidence="2" id="KW-1185">Reference proteome</keyword>
<proteinExistence type="predicted"/>
<dbReference type="AlphaFoldDB" id="A0A5C7FPA6"/>